<dbReference type="PROSITE" id="PS00455">
    <property type="entry name" value="AMP_BINDING"/>
    <property type="match status" value="1"/>
</dbReference>
<dbReference type="RefSeq" id="WP_073031584.1">
    <property type="nucleotide sequence ID" value="NZ_FQXJ01000017.1"/>
</dbReference>
<dbReference type="Gene3D" id="3.40.50.12780">
    <property type="entry name" value="N-terminal domain of ligase-like"/>
    <property type="match status" value="1"/>
</dbReference>
<dbReference type="SUPFAM" id="SSF56801">
    <property type="entry name" value="Acetyl-CoA synthetase-like"/>
    <property type="match status" value="1"/>
</dbReference>
<organism evidence="5 6">
    <name type="scientific">Desulfosporosinus lacus DSM 15449</name>
    <dbReference type="NCBI Taxonomy" id="1121420"/>
    <lineage>
        <taxon>Bacteria</taxon>
        <taxon>Bacillati</taxon>
        <taxon>Bacillota</taxon>
        <taxon>Clostridia</taxon>
        <taxon>Eubacteriales</taxon>
        <taxon>Desulfitobacteriaceae</taxon>
        <taxon>Desulfosporosinus</taxon>
    </lineage>
</organism>
<keyword evidence="6" id="KW-1185">Reference proteome</keyword>
<dbReference type="PANTHER" id="PTHR43767">
    <property type="entry name" value="LONG-CHAIN-FATTY-ACID--COA LIGASE"/>
    <property type="match status" value="1"/>
</dbReference>
<dbReference type="FunFam" id="3.30.300.30:FF:000008">
    <property type="entry name" value="2,3-dihydroxybenzoate-AMP ligase"/>
    <property type="match status" value="1"/>
</dbReference>
<dbReference type="Pfam" id="PF00501">
    <property type="entry name" value="AMP-binding"/>
    <property type="match status" value="1"/>
</dbReference>
<evidence type="ECO:0000259" key="4">
    <source>
        <dbReference type="Pfam" id="PF13193"/>
    </source>
</evidence>
<reference evidence="6" key="1">
    <citation type="submission" date="2016-11" db="EMBL/GenBank/DDBJ databases">
        <authorList>
            <person name="Varghese N."/>
            <person name="Submissions S."/>
        </authorList>
    </citation>
    <scope>NUCLEOTIDE SEQUENCE [LARGE SCALE GENOMIC DNA]</scope>
    <source>
        <strain evidence="6">DSM 15449</strain>
    </source>
</reference>
<evidence type="ECO:0000256" key="1">
    <source>
        <dbReference type="ARBA" id="ARBA00006432"/>
    </source>
</evidence>
<dbReference type="Pfam" id="PF13193">
    <property type="entry name" value="AMP-binding_C"/>
    <property type="match status" value="1"/>
</dbReference>
<dbReference type="STRING" id="1121420.SAMN02746098_03992"/>
<evidence type="ECO:0000313" key="5">
    <source>
        <dbReference type="EMBL" id="SHI37733.1"/>
    </source>
</evidence>
<dbReference type="AlphaFoldDB" id="A0A1M6ANG7"/>
<evidence type="ECO:0000313" key="6">
    <source>
        <dbReference type="Proteomes" id="UP000183954"/>
    </source>
</evidence>
<accession>A0A1M6ANG7</accession>
<sequence length="571" mass="64067">MNNNSTSEKILPWTKHYDLEVPTTLNYPNVTLDELFRRSVKDHSEAIALIFFGREICYRQLGHWVNSLAGAMQKIGIQQGDRIALLLPNCPQYVMSYYAILSIGAVVVPVNPLSTESELLHIFRDGRVRVVISLDLLTGRLENVRDTCQSTGEHHILEHTFYTSLNEFMPLPIKLLYPLSRKFSAETKARLPQCKWLKPLLQQEYQPIIPIDIDLTQDIALLIYTGGTTGKPKGVMLSHKALVANAAQGASWVQMREDDRLLAVLPIFHGFGMSVCMNAPLISGSSCVLIPRFNGDDILKGIHRFHPTLFAGVPTMYIGLINHPRLARYNLSSLRGCFVGAAPLAPEVKRQFEELTQSRLMEGYGLTEAVTALCANPYNGVNKTGSIGIPFADVIMQVRDIETGEKLLQPLEIGEIVLTGPEIMLGYYNQPQETGSAIREGWLHTGDIGYMDEEGYFYIVDRKKDMIITGGFNVYPREVEDVLYQHPAVKEACVIGIPDDYKGERVKAFITLKTDVMVEEQEIITFCRQHLLPYKAPQLIEIRPDLPMTAIGKILKRTLREPSSPAPTETQ</sequence>
<keyword evidence="2" id="KW-0436">Ligase</keyword>
<dbReference type="InterPro" id="IPR020845">
    <property type="entry name" value="AMP-binding_CS"/>
</dbReference>
<name>A0A1M6ANG7_9FIRM</name>
<protein>
    <submittedName>
        <fullName evidence="5">Long-chain acyl-CoA synthetase</fullName>
    </submittedName>
</protein>
<feature type="domain" description="AMP-dependent synthetase/ligase" evidence="3">
    <location>
        <begin position="36"/>
        <end position="428"/>
    </location>
</feature>
<dbReference type="Gene3D" id="3.30.300.30">
    <property type="match status" value="1"/>
</dbReference>
<dbReference type="InterPro" id="IPR050237">
    <property type="entry name" value="ATP-dep_AMP-bd_enzyme"/>
</dbReference>
<gene>
    <name evidence="5" type="ORF">SAMN02746098_03992</name>
</gene>
<comment type="similarity">
    <text evidence="1">Belongs to the ATP-dependent AMP-binding enzyme family.</text>
</comment>
<dbReference type="InterPro" id="IPR045851">
    <property type="entry name" value="AMP-bd_C_sf"/>
</dbReference>
<feature type="domain" description="AMP-binding enzyme C-terminal" evidence="4">
    <location>
        <begin position="478"/>
        <end position="553"/>
    </location>
</feature>
<dbReference type="PANTHER" id="PTHR43767:SF1">
    <property type="entry name" value="NONRIBOSOMAL PEPTIDE SYNTHASE PES1 (EUROFUNG)-RELATED"/>
    <property type="match status" value="1"/>
</dbReference>
<dbReference type="Proteomes" id="UP000183954">
    <property type="component" value="Unassembled WGS sequence"/>
</dbReference>
<dbReference type="CDD" id="cd05936">
    <property type="entry name" value="FC-FACS_FadD_like"/>
    <property type="match status" value="1"/>
</dbReference>
<dbReference type="InterPro" id="IPR025110">
    <property type="entry name" value="AMP-bd_C"/>
</dbReference>
<dbReference type="GO" id="GO:0016878">
    <property type="term" value="F:acid-thiol ligase activity"/>
    <property type="evidence" value="ECO:0007669"/>
    <property type="project" value="UniProtKB-ARBA"/>
</dbReference>
<dbReference type="EMBL" id="FQXJ01000017">
    <property type="protein sequence ID" value="SHI37733.1"/>
    <property type="molecule type" value="Genomic_DNA"/>
</dbReference>
<evidence type="ECO:0000259" key="3">
    <source>
        <dbReference type="Pfam" id="PF00501"/>
    </source>
</evidence>
<evidence type="ECO:0000256" key="2">
    <source>
        <dbReference type="ARBA" id="ARBA00022598"/>
    </source>
</evidence>
<dbReference type="InterPro" id="IPR000873">
    <property type="entry name" value="AMP-dep_synth/lig_dom"/>
</dbReference>
<dbReference type="InterPro" id="IPR042099">
    <property type="entry name" value="ANL_N_sf"/>
</dbReference>
<dbReference type="OrthoDB" id="9778383at2"/>
<proteinExistence type="inferred from homology"/>